<evidence type="ECO:0008006" key="3">
    <source>
        <dbReference type="Google" id="ProtNLM"/>
    </source>
</evidence>
<accession>A0A369VAI2</accession>
<comment type="caution">
    <text evidence="1">The sequence shown here is derived from an EMBL/GenBank/DDBJ whole genome shotgun (WGS) entry which is preliminary data.</text>
</comment>
<dbReference type="AlphaFoldDB" id="A0A369VAI2"/>
<dbReference type="Proteomes" id="UP000253742">
    <property type="component" value="Unassembled WGS sequence"/>
</dbReference>
<proteinExistence type="predicted"/>
<evidence type="ECO:0000313" key="2">
    <source>
        <dbReference type="Proteomes" id="UP000253742"/>
    </source>
</evidence>
<protein>
    <recommendedName>
        <fullName evidence="3">Restriction endonuclease subunit S</fullName>
    </recommendedName>
</protein>
<organism evidence="1 2">
    <name type="scientific">Streptomyces parvulus</name>
    <dbReference type="NCBI Taxonomy" id="146923"/>
    <lineage>
        <taxon>Bacteria</taxon>
        <taxon>Bacillati</taxon>
        <taxon>Actinomycetota</taxon>
        <taxon>Actinomycetes</taxon>
        <taxon>Kitasatosporales</taxon>
        <taxon>Streptomycetaceae</taxon>
        <taxon>Streptomyces</taxon>
    </lineage>
</organism>
<name>A0A369VAI2_9ACTN</name>
<sequence>MQLTRTIKRQINAIDRQRLFRQRQLALLAERRQALITAAVTGQFDVTTASGRNVTDGVTA</sequence>
<dbReference type="SUPFAM" id="SSF116734">
    <property type="entry name" value="DNA methylase specificity domain"/>
    <property type="match status" value="1"/>
</dbReference>
<gene>
    <name evidence="1" type="ORF">DVZ84_07040</name>
</gene>
<reference evidence="1 2" key="1">
    <citation type="submission" date="2018-07" db="EMBL/GenBank/DDBJ databases">
        <title>Genome guided investigation of antibiotics producing actinomycetales strain isolated from a Macau mangrove ecosystem.</title>
        <authorList>
            <person name="Hu D."/>
        </authorList>
    </citation>
    <scope>NUCLEOTIDE SEQUENCE [LARGE SCALE GENOMIC DNA]</scope>
    <source>
        <strain evidence="1 2">2297</strain>
    </source>
</reference>
<dbReference type="EMBL" id="QQBH01000004">
    <property type="protein sequence ID" value="RDD89791.1"/>
    <property type="molecule type" value="Genomic_DNA"/>
</dbReference>
<evidence type="ECO:0000313" key="1">
    <source>
        <dbReference type="EMBL" id="RDD89791.1"/>
    </source>
</evidence>